<comment type="caution">
    <text evidence="2">The sequence shown here is derived from an EMBL/GenBank/DDBJ whole genome shotgun (WGS) entry which is preliminary data.</text>
</comment>
<dbReference type="EMBL" id="LGST01000047">
    <property type="protein sequence ID" value="KND97004.1"/>
    <property type="molecule type" value="Genomic_DNA"/>
</dbReference>
<gene>
    <name evidence="2" type="ORF">QG37_06700</name>
</gene>
<dbReference type="Pfam" id="PF01398">
    <property type="entry name" value="JAB"/>
    <property type="match status" value="1"/>
</dbReference>
<evidence type="ECO:0000313" key="3">
    <source>
        <dbReference type="Proteomes" id="UP000037122"/>
    </source>
</evidence>
<evidence type="ECO:0000259" key="1">
    <source>
        <dbReference type="Pfam" id="PF01398"/>
    </source>
</evidence>
<dbReference type="GO" id="GO:0003743">
    <property type="term" value="F:translation initiation factor activity"/>
    <property type="evidence" value="ECO:0007669"/>
    <property type="project" value="TreeGrafter"/>
</dbReference>
<dbReference type="VEuPathDB" id="FungiDB:B9J08_004843"/>
<dbReference type="GO" id="GO:0008237">
    <property type="term" value="F:metallopeptidase activity"/>
    <property type="evidence" value="ECO:0007669"/>
    <property type="project" value="InterPro"/>
</dbReference>
<dbReference type="VEuPathDB" id="FungiDB:CJJ09_004857"/>
<reference evidence="3" key="1">
    <citation type="journal article" date="2015" name="BMC Genomics">
        <title>Draft genome of a commonly misdiagnosed multidrug resistant pathogen Candida auris.</title>
        <authorList>
            <person name="Chatterjee S."/>
            <person name="Alampalli S.V."/>
            <person name="Nageshan R.K."/>
            <person name="Chettiar S.T."/>
            <person name="Joshi S."/>
            <person name="Tatu U.S."/>
        </authorList>
    </citation>
    <scope>NUCLEOTIDE SEQUENCE [LARGE SCALE GENOMIC DNA]</scope>
    <source>
        <strain evidence="3">6684</strain>
    </source>
</reference>
<dbReference type="VEuPathDB" id="FungiDB:CJI96_0004312"/>
<feature type="domain" description="JAB1/MPN/MOV34 metalloenzyme" evidence="1">
    <location>
        <begin position="24"/>
        <end position="132"/>
    </location>
</feature>
<proteinExistence type="predicted"/>
<protein>
    <recommendedName>
        <fullName evidence="1">JAB1/MPN/MOV34 metalloenzyme domain-containing protein</fullName>
    </recommendedName>
</protein>
<sequence length="324" mass="35911">MSDSYMHLFRPTVAAPAAPSGPSTVTVKIHNSALFLILEIVSKQVLKENQNKRIIGTLLGVRSDDGSSVEVRDAFMVPCMETGDSISIEDHTHKTLYQLYKKAHPKEFVLGWFDAFDTIDGSTGLIHDFYSKGADRAYPFPAIYLNVSFLKGDQISEPQLTTYIGAAIGKPGQVQRIGWKTTSTTNSYIFSPVPHQVITSTVSEKLALNLLHNTSQKDNSVTLQQHEEGLATLQREIGAVTTELSQLLHYLDHMSGTDSDVDLLRTLSNTLLNKPTSLSDLRLLKEHFQSHNQDIVMIEFLTRAVKEQIELIARASSEAEKAIA</sequence>
<dbReference type="VEuPathDB" id="FungiDB:QG37_06700"/>
<dbReference type="AlphaFoldDB" id="A0A0L0NSK4"/>
<dbReference type="PANTHER" id="PTHR10540:SF6">
    <property type="entry name" value="EUKARYOTIC TRANSLATION INITIATION FACTOR 3 SUBUNIT F"/>
    <property type="match status" value="1"/>
</dbReference>
<dbReference type="GO" id="GO:0031369">
    <property type="term" value="F:translation initiation factor binding"/>
    <property type="evidence" value="ECO:0007669"/>
    <property type="project" value="TreeGrafter"/>
</dbReference>
<dbReference type="VEuPathDB" id="FungiDB:CJJ07_000713"/>
<evidence type="ECO:0000313" key="2">
    <source>
        <dbReference type="EMBL" id="KND97004.1"/>
    </source>
</evidence>
<name>A0A0L0NSK4_CANAR</name>
<dbReference type="Gene3D" id="3.40.140.10">
    <property type="entry name" value="Cytidine Deaminase, domain 2"/>
    <property type="match status" value="1"/>
</dbReference>
<organism evidence="2 3">
    <name type="scientific">Candidozyma auris</name>
    <name type="common">Yeast</name>
    <name type="synonym">Candida auris</name>
    <dbReference type="NCBI Taxonomy" id="498019"/>
    <lineage>
        <taxon>Eukaryota</taxon>
        <taxon>Fungi</taxon>
        <taxon>Dikarya</taxon>
        <taxon>Ascomycota</taxon>
        <taxon>Saccharomycotina</taxon>
        <taxon>Pichiomycetes</taxon>
        <taxon>Metschnikowiaceae</taxon>
        <taxon>Candidozyma</taxon>
    </lineage>
</organism>
<dbReference type="InterPro" id="IPR000555">
    <property type="entry name" value="JAMM/MPN+_dom"/>
</dbReference>
<accession>A0A0L0NSK4</accession>
<dbReference type="VEuPathDB" id="FungiDB:CJI97_004609"/>
<dbReference type="PANTHER" id="PTHR10540">
    <property type="entry name" value="EUKARYOTIC TRANSLATION INITIATION FACTOR 3 SUBUNIT F-RELATED"/>
    <property type="match status" value="1"/>
</dbReference>
<dbReference type="GO" id="GO:0071541">
    <property type="term" value="C:eukaryotic translation initiation factor 3 complex, eIF3m"/>
    <property type="evidence" value="ECO:0007669"/>
    <property type="project" value="TreeGrafter"/>
</dbReference>
<dbReference type="Proteomes" id="UP000037122">
    <property type="component" value="Unassembled WGS sequence"/>
</dbReference>